<feature type="non-terminal residue" evidence="7">
    <location>
        <position position="1"/>
    </location>
</feature>
<evidence type="ECO:0000256" key="4">
    <source>
        <dbReference type="ARBA" id="ARBA00022917"/>
    </source>
</evidence>
<keyword evidence="5" id="KW-0030">Aminoacyl-tRNA synthetase</keyword>
<evidence type="ECO:0000259" key="6">
    <source>
        <dbReference type="PROSITE" id="PS50862"/>
    </source>
</evidence>
<keyword evidence="3" id="KW-0067">ATP-binding</keyword>
<evidence type="ECO:0000256" key="2">
    <source>
        <dbReference type="ARBA" id="ARBA00022741"/>
    </source>
</evidence>
<dbReference type="GO" id="GO:0005524">
    <property type="term" value="F:ATP binding"/>
    <property type="evidence" value="ECO:0007669"/>
    <property type="project" value="UniProtKB-KW"/>
</dbReference>
<proteinExistence type="predicted"/>
<dbReference type="GO" id="GO:0006422">
    <property type="term" value="P:aspartyl-tRNA aminoacylation"/>
    <property type="evidence" value="ECO:0007669"/>
    <property type="project" value="TreeGrafter"/>
</dbReference>
<gene>
    <name evidence="7" type="ORF">OSB1V03_LOCUS22665</name>
</gene>
<dbReference type="Proteomes" id="UP000759131">
    <property type="component" value="Unassembled WGS sequence"/>
</dbReference>
<dbReference type="GO" id="GO:0004824">
    <property type="term" value="F:lysine-tRNA ligase activity"/>
    <property type="evidence" value="ECO:0007669"/>
    <property type="project" value="InterPro"/>
</dbReference>
<dbReference type="EMBL" id="OC904655">
    <property type="protein sequence ID" value="CAD7650028.1"/>
    <property type="molecule type" value="Genomic_DNA"/>
</dbReference>
<dbReference type="GO" id="GO:0006430">
    <property type="term" value="P:lysyl-tRNA aminoacylation"/>
    <property type="evidence" value="ECO:0007669"/>
    <property type="project" value="InterPro"/>
</dbReference>
<dbReference type="InterPro" id="IPR045864">
    <property type="entry name" value="aa-tRNA-synth_II/BPL/LPL"/>
</dbReference>
<dbReference type="AlphaFoldDB" id="A0A7R9LY85"/>
<dbReference type="PROSITE" id="PS50862">
    <property type="entry name" value="AA_TRNA_LIGASE_II"/>
    <property type="match status" value="1"/>
</dbReference>
<evidence type="ECO:0000256" key="3">
    <source>
        <dbReference type="ARBA" id="ARBA00022840"/>
    </source>
</evidence>
<keyword evidence="2" id="KW-0547">Nucleotide-binding</keyword>
<dbReference type="Gene3D" id="3.30.930.10">
    <property type="entry name" value="Bira Bifunctional Protein, Domain 2"/>
    <property type="match status" value="1"/>
</dbReference>
<feature type="non-terminal residue" evidence="7">
    <location>
        <position position="163"/>
    </location>
</feature>
<evidence type="ECO:0000313" key="8">
    <source>
        <dbReference type="Proteomes" id="UP000759131"/>
    </source>
</evidence>
<dbReference type="InterPro" id="IPR004364">
    <property type="entry name" value="Aa-tRNA-synt_II"/>
</dbReference>
<evidence type="ECO:0000256" key="5">
    <source>
        <dbReference type="ARBA" id="ARBA00023146"/>
    </source>
</evidence>
<dbReference type="SUPFAM" id="SSF55681">
    <property type="entry name" value="Class II aaRS and biotin synthetases"/>
    <property type="match status" value="1"/>
</dbReference>
<dbReference type="OrthoDB" id="439710at2759"/>
<accession>A0A7R9LY85</accession>
<reference evidence="7" key="1">
    <citation type="submission" date="2020-11" db="EMBL/GenBank/DDBJ databases">
        <authorList>
            <person name="Tran Van P."/>
        </authorList>
    </citation>
    <scope>NUCLEOTIDE SEQUENCE</scope>
</reference>
<name>A0A7R9LY85_9ACAR</name>
<dbReference type="InterPro" id="IPR006195">
    <property type="entry name" value="aa-tRNA-synth_II"/>
</dbReference>
<dbReference type="PRINTS" id="PR00982">
    <property type="entry name" value="TRNASYNTHLYS"/>
</dbReference>
<dbReference type="GO" id="GO:0004815">
    <property type="term" value="F:aspartate-tRNA ligase activity"/>
    <property type="evidence" value="ECO:0007669"/>
    <property type="project" value="TreeGrafter"/>
</dbReference>
<dbReference type="PANTHER" id="PTHR22594">
    <property type="entry name" value="ASPARTYL/LYSYL-TRNA SYNTHETASE"/>
    <property type="match status" value="1"/>
</dbReference>
<sequence>SGQVVRRPDKDINPDLPTGTVEVMADSVVVLNECRKDVPFIIRDYHTVNERTRLEYRYLDIRHPRMQSILRLRSQVVNKMRQFLSEEYGFVEVETPTLFKATPGGAKEFVVPTEFKDCFYNLVQSPQQFKQLLMIGAIDRYFQIARCYRNEGTKPDRQPEFTQ</sequence>
<keyword evidence="1" id="KW-0436">Ligase</keyword>
<protein>
    <recommendedName>
        <fullName evidence="6">Aminoacyl-transfer RNA synthetases class-II family profile domain-containing protein</fullName>
    </recommendedName>
</protein>
<evidence type="ECO:0000256" key="1">
    <source>
        <dbReference type="ARBA" id="ARBA00022598"/>
    </source>
</evidence>
<dbReference type="PANTHER" id="PTHR22594:SF5">
    <property type="entry name" value="ASPARTATE--TRNA LIGASE, MITOCHONDRIAL"/>
    <property type="match status" value="1"/>
</dbReference>
<dbReference type="GO" id="GO:0005739">
    <property type="term" value="C:mitochondrion"/>
    <property type="evidence" value="ECO:0007669"/>
    <property type="project" value="TreeGrafter"/>
</dbReference>
<evidence type="ECO:0000313" key="7">
    <source>
        <dbReference type="EMBL" id="CAD7650028.1"/>
    </source>
</evidence>
<dbReference type="EMBL" id="CAJPIZ010050080">
    <property type="protein sequence ID" value="CAG2122720.1"/>
    <property type="molecule type" value="Genomic_DNA"/>
</dbReference>
<keyword evidence="4" id="KW-0648">Protein biosynthesis</keyword>
<organism evidence="7">
    <name type="scientific">Medioppia subpectinata</name>
    <dbReference type="NCBI Taxonomy" id="1979941"/>
    <lineage>
        <taxon>Eukaryota</taxon>
        <taxon>Metazoa</taxon>
        <taxon>Ecdysozoa</taxon>
        <taxon>Arthropoda</taxon>
        <taxon>Chelicerata</taxon>
        <taxon>Arachnida</taxon>
        <taxon>Acari</taxon>
        <taxon>Acariformes</taxon>
        <taxon>Sarcoptiformes</taxon>
        <taxon>Oribatida</taxon>
        <taxon>Brachypylina</taxon>
        <taxon>Oppioidea</taxon>
        <taxon>Oppiidae</taxon>
        <taxon>Medioppia</taxon>
    </lineage>
</organism>
<feature type="domain" description="Aminoacyl-transfer RNA synthetases class-II family profile" evidence="6">
    <location>
        <begin position="70"/>
        <end position="163"/>
    </location>
</feature>
<dbReference type="Pfam" id="PF00152">
    <property type="entry name" value="tRNA-synt_2"/>
    <property type="match status" value="1"/>
</dbReference>
<dbReference type="InterPro" id="IPR018149">
    <property type="entry name" value="Lys-tRNA-synth_II_C"/>
</dbReference>
<keyword evidence="8" id="KW-1185">Reference proteome</keyword>